<evidence type="ECO:0000313" key="2">
    <source>
        <dbReference type="Proteomes" id="UP000467214"/>
    </source>
</evidence>
<accession>A0A845BNU4</accession>
<dbReference type="Proteomes" id="UP000467214">
    <property type="component" value="Unassembled WGS sequence"/>
</dbReference>
<reference evidence="1 2" key="1">
    <citation type="submission" date="2019-12" db="EMBL/GenBank/DDBJ databases">
        <title>Neisseriaceae gen. nov. sp. Genome sequencing and assembly.</title>
        <authorList>
            <person name="Liu Z."/>
            <person name="Li A."/>
        </authorList>
    </citation>
    <scope>NUCLEOTIDE SEQUENCE [LARGE SCALE GENOMIC DNA]</scope>
    <source>
        <strain evidence="1 2">B2N2-7</strain>
    </source>
</reference>
<protein>
    <submittedName>
        <fullName evidence="1">DUF3025 domain-containing protein</fullName>
    </submittedName>
</protein>
<proteinExistence type="predicted"/>
<dbReference type="EMBL" id="WSSB01000013">
    <property type="protein sequence ID" value="MXR37969.1"/>
    <property type="molecule type" value="Genomic_DNA"/>
</dbReference>
<dbReference type="RefSeq" id="WP_160797811.1">
    <property type="nucleotide sequence ID" value="NZ_WSSB01000013.1"/>
</dbReference>
<evidence type="ECO:0000313" key="1">
    <source>
        <dbReference type="EMBL" id="MXR37969.1"/>
    </source>
</evidence>
<dbReference type="InterPro" id="IPR021390">
    <property type="entry name" value="DUF3025"/>
</dbReference>
<comment type="caution">
    <text evidence="1">The sequence shown here is derived from an EMBL/GenBank/DDBJ whole genome shotgun (WGS) entry which is preliminary data.</text>
</comment>
<gene>
    <name evidence="1" type="ORF">GQF02_13395</name>
</gene>
<sequence>MSSISFPHAPAPFFSTLDSLSALTATLQAWPTQQDYDQLLASARHSGITLPPTLRFACDLEPEAYYEMHIGSTGEVPTRSENWHDWFNALCWLIWPQSKTALNARHVRAIERGEVKRGPLRDAATLLDECGVIVASCRPDLLAALDDMDWQTLFVENRAAWGREIVPLVLGHAVFEQALAPHPGWCAKALLVEVDADFFGLPQSAQLAALDARLAAALDKDDWLHSPRQMPPLPLLGIPNWWEANRDPVFYQDAAYFRATRRAKSASVVLSS</sequence>
<name>A0A845BNU4_9NEIS</name>
<keyword evidence="2" id="KW-1185">Reference proteome</keyword>
<organism evidence="1 2">
    <name type="scientific">Craterilacuibacter sinensis</name>
    <dbReference type="NCBI Taxonomy" id="2686017"/>
    <lineage>
        <taxon>Bacteria</taxon>
        <taxon>Pseudomonadati</taxon>
        <taxon>Pseudomonadota</taxon>
        <taxon>Betaproteobacteria</taxon>
        <taxon>Neisseriales</taxon>
        <taxon>Neisseriaceae</taxon>
        <taxon>Craterilacuibacter</taxon>
    </lineage>
</organism>
<dbReference type="Pfam" id="PF11227">
    <property type="entry name" value="DUF3025"/>
    <property type="match status" value="1"/>
</dbReference>
<dbReference type="AlphaFoldDB" id="A0A845BNU4"/>